<evidence type="ECO:0000313" key="1">
    <source>
        <dbReference type="EMBL" id="CDW32884.1"/>
    </source>
</evidence>
<sequence>MPFYKGFSSLYTYNNSRFDMNCNMTSYSIKSVLLMSSIFGFKTTKFYNIFPLILRKIMNYGMSQWDQ</sequence>
<dbReference type="AlphaFoldDB" id="A0A0K2U3M8"/>
<reference evidence="1" key="1">
    <citation type="submission" date="2014-05" db="EMBL/GenBank/DDBJ databases">
        <authorList>
            <person name="Chronopoulou M."/>
        </authorList>
    </citation>
    <scope>NUCLEOTIDE SEQUENCE</scope>
    <source>
        <tissue evidence="1">Whole organism</tissue>
    </source>
</reference>
<accession>A0A0K2U3M8</accession>
<proteinExistence type="predicted"/>
<organism evidence="1">
    <name type="scientific">Lepeophtheirus salmonis</name>
    <name type="common">Salmon louse</name>
    <name type="synonym">Caligus salmonis</name>
    <dbReference type="NCBI Taxonomy" id="72036"/>
    <lineage>
        <taxon>Eukaryota</taxon>
        <taxon>Metazoa</taxon>
        <taxon>Ecdysozoa</taxon>
        <taxon>Arthropoda</taxon>
        <taxon>Crustacea</taxon>
        <taxon>Multicrustacea</taxon>
        <taxon>Hexanauplia</taxon>
        <taxon>Copepoda</taxon>
        <taxon>Siphonostomatoida</taxon>
        <taxon>Caligidae</taxon>
        <taxon>Lepeophtheirus</taxon>
    </lineage>
</organism>
<dbReference type="EMBL" id="HACA01015523">
    <property type="protein sequence ID" value="CDW32884.1"/>
    <property type="molecule type" value="Transcribed_RNA"/>
</dbReference>
<name>A0A0K2U3M8_LEPSM</name>
<protein>
    <submittedName>
        <fullName evidence="1">Uncharacterized protein</fullName>
    </submittedName>
</protein>